<sequence>MMTSLFDGRLAPLTFSIGFLDAPPEEVAAVLVEFFTRVHDGGRATELGGSLEENLLELPPLTIGSQPKVLLASTALDGWTAMFEGDALGQGVAQLTGLLASQLLKVRGYFVSSVPPAGNSGGPLGARQFHMLGPETKLGYVRTVELIENNPGRWYFEAGGEVQPFEDVEAYGSRRRRDRFTEEMLAGYAAAVGLRPWDESFYRNPSYLVTNAATIRYPFTLGQARARLGLDG</sequence>
<reference evidence="1" key="1">
    <citation type="submission" date="2013-08" db="EMBL/GenBank/DDBJ databases">
        <authorList>
            <person name="Durkin A.S."/>
            <person name="Haft D.R."/>
            <person name="McCorrison J."/>
            <person name="Torralba M."/>
            <person name="Gillis M."/>
            <person name="Haft D.H."/>
            <person name="Methe B."/>
            <person name="Sutton G."/>
            <person name="Nelson K.E."/>
        </authorList>
    </citation>
    <scope>NUCLEOTIDE SEQUENCE [LARGE SCALE GENOMIC DNA]</scope>
    <source>
        <strain evidence="1">F0233</strain>
    </source>
</reference>
<organism evidence="1 2">
    <name type="scientific">Propionibacterium acidifaciens F0233</name>
    <dbReference type="NCBI Taxonomy" id="553198"/>
    <lineage>
        <taxon>Bacteria</taxon>
        <taxon>Bacillati</taxon>
        <taxon>Actinomycetota</taxon>
        <taxon>Actinomycetes</taxon>
        <taxon>Propionibacteriales</taxon>
        <taxon>Propionibacteriaceae</taxon>
        <taxon>Propionibacterium</taxon>
    </lineage>
</organism>
<proteinExistence type="predicted"/>
<evidence type="ECO:0000313" key="1">
    <source>
        <dbReference type="EMBL" id="ERK63204.1"/>
    </source>
</evidence>
<dbReference type="RefSeq" id="WP_021796161.1">
    <property type="nucleotide sequence ID" value="NZ_ACVN02000014.1"/>
</dbReference>
<dbReference type="OrthoDB" id="8610356at2"/>
<protein>
    <submittedName>
        <fullName evidence="1">Uncharacterized protein</fullName>
    </submittedName>
</protein>
<dbReference type="Proteomes" id="UP000017052">
    <property type="component" value="Unassembled WGS sequence"/>
</dbReference>
<name>U2R3U9_9ACTN</name>
<dbReference type="EMBL" id="ACVN02000014">
    <property type="protein sequence ID" value="ERK63204.1"/>
    <property type="molecule type" value="Genomic_DNA"/>
</dbReference>
<accession>U2R3U9</accession>
<dbReference type="AlphaFoldDB" id="U2R3U9"/>
<keyword evidence="2" id="KW-1185">Reference proteome</keyword>
<evidence type="ECO:0000313" key="2">
    <source>
        <dbReference type="Proteomes" id="UP000017052"/>
    </source>
</evidence>
<comment type="caution">
    <text evidence="1">The sequence shown here is derived from an EMBL/GenBank/DDBJ whole genome shotgun (WGS) entry which is preliminary data.</text>
</comment>
<gene>
    <name evidence="1" type="ORF">HMPREF0682_1632</name>
</gene>